<reference evidence="3 4" key="1">
    <citation type="journal article" date="2016" name="Sci. Rep.">
        <title>Peltaster fructicola genome reveals evolution from an invasive phytopathogen to an ectophytic parasite.</title>
        <authorList>
            <person name="Xu C."/>
            <person name="Chen H."/>
            <person name="Gleason M.L."/>
            <person name="Xu J.R."/>
            <person name="Liu H."/>
            <person name="Zhang R."/>
            <person name="Sun G."/>
        </authorList>
    </citation>
    <scope>NUCLEOTIDE SEQUENCE [LARGE SCALE GENOMIC DNA]</scope>
    <source>
        <strain evidence="3 4">LNHT1506</strain>
    </source>
</reference>
<evidence type="ECO:0000256" key="1">
    <source>
        <dbReference type="SAM" id="MobiDB-lite"/>
    </source>
</evidence>
<proteinExistence type="predicted"/>
<accession>A0A6H0XMB0</accession>
<feature type="transmembrane region" description="Helical" evidence="2">
    <location>
        <begin position="81"/>
        <end position="104"/>
    </location>
</feature>
<dbReference type="OrthoDB" id="3649435at2759"/>
<dbReference type="EMBL" id="CP051139">
    <property type="protein sequence ID" value="QIW95891.1"/>
    <property type="molecule type" value="Genomic_DNA"/>
</dbReference>
<dbReference type="AlphaFoldDB" id="A0A6H0XMB0"/>
<dbReference type="Proteomes" id="UP000503462">
    <property type="component" value="Chromosome 1"/>
</dbReference>
<keyword evidence="2" id="KW-0812">Transmembrane</keyword>
<gene>
    <name evidence="3" type="ORF">AMS68_001409</name>
</gene>
<evidence type="ECO:0000313" key="4">
    <source>
        <dbReference type="Proteomes" id="UP000503462"/>
    </source>
</evidence>
<feature type="region of interest" description="Disordered" evidence="1">
    <location>
        <begin position="107"/>
        <end position="137"/>
    </location>
</feature>
<evidence type="ECO:0008006" key="5">
    <source>
        <dbReference type="Google" id="ProtNLM"/>
    </source>
</evidence>
<dbReference type="Gene3D" id="2.120.10.70">
    <property type="entry name" value="Fucose-specific lectin"/>
    <property type="match status" value="1"/>
</dbReference>
<sequence>MDSKSSAAPEVVPMHHGENAPEVVPEGGLETGHYTDLPEAVVEHTADAKYDSHAIPPAYSESRAFIPTEQAQVPQRKRRRWTLWAIIGVVVLLVIIGAVVGGVVGSRKSSSSSSDSSSSSSSSTSSAPSSSSTAHAPFSASSNTALAMTVGEPNTKQYAYQQLANGSVVEIPYTQSGGWDYGSATIAISKLGSGMPLAATTYNTNGITYRLLVFPDANGGLNVVNTTDQGGWTTPLNVISGKEKVDLNSSTVAVCADPSRRIRMYFGSAKTGWLQEVGYELTGSVHQFDIDTAWANVDLTTGFACTMSNDLGRLYFNYKGVNTPNQMYYDFTTTTNPRWINGSLPVAPYSALSSASSMAATTDGSNTDYVFWTLQNGTTVRATYNSYQSISSYTTFSDVPAKSKLAAIYQGSGTGQNTILQYRPSGSANVSYIVTNSSGSVQSSGGVD</sequence>
<keyword evidence="2" id="KW-1133">Transmembrane helix</keyword>
<organism evidence="3 4">
    <name type="scientific">Peltaster fructicola</name>
    <dbReference type="NCBI Taxonomy" id="286661"/>
    <lineage>
        <taxon>Eukaryota</taxon>
        <taxon>Fungi</taxon>
        <taxon>Dikarya</taxon>
        <taxon>Ascomycota</taxon>
        <taxon>Pezizomycotina</taxon>
        <taxon>Dothideomycetes</taxon>
        <taxon>Dothideomycetes incertae sedis</taxon>
        <taxon>Peltaster</taxon>
    </lineage>
</organism>
<protein>
    <recommendedName>
        <fullName evidence="5">Fucose-specific lectin</fullName>
    </recommendedName>
</protein>
<name>A0A6H0XMB0_9PEZI</name>
<keyword evidence="2" id="KW-0472">Membrane</keyword>
<dbReference type="SUPFAM" id="SSF89372">
    <property type="entry name" value="Fucose-specific lectin"/>
    <property type="match status" value="1"/>
</dbReference>
<evidence type="ECO:0000256" key="2">
    <source>
        <dbReference type="SAM" id="Phobius"/>
    </source>
</evidence>
<evidence type="ECO:0000313" key="3">
    <source>
        <dbReference type="EMBL" id="QIW95891.1"/>
    </source>
</evidence>
<feature type="compositionally biased region" description="Low complexity" evidence="1">
    <location>
        <begin position="109"/>
        <end position="137"/>
    </location>
</feature>
<feature type="region of interest" description="Disordered" evidence="1">
    <location>
        <begin position="1"/>
        <end position="33"/>
    </location>
</feature>
<keyword evidence="4" id="KW-1185">Reference proteome</keyword>